<evidence type="ECO:0000256" key="1">
    <source>
        <dbReference type="ARBA" id="ARBA00022490"/>
    </source>
</evidence>
<comment type="function">
    <text evidence="6">The RuvA-RuvB-RuvC complex processes Holliday junction (HJ) DNA during genetic recombination and DNA repair, while the RuvA-RuvB complex plays an important role in the rescue of blocked DNA replication forks via replication fork reversal (RFR). RuvA specifically binds to HJ cruciform DNA, conferring on it an open structure. The RuvB hexamer acts as an ATP-dependent pump, pulling dsDNA into and through the RuvAB complex. HJ branch migration allows RuvC to scan DNA until it finds its consensus sequence, where it cleaves and resolves the cruciform DNA.</text>
</comment>
<dbReference type="GO" id="GO:0009379">
    <property type="term" value="C:Holliday junction helicase complex"/>
    <property type="evidence" value="ECO:0007669"/>
    <property type="project" value="InterPro"/>
</dbReference>
<dbReference type="InterPro" id="IPR012340">
    <property type="entry name" value="NA-bd_OB-fold"/>
</dbReference>
<keyword evidence="5 6" id="KW-0234">DNA repair</keyword>
<dbReference type="SUPFAM" id="SSF50249">
    <property type="entry name" value="Nucleic acid-binding proteins"/>
    <property type="match status" value="1"/>
</dbReference>
<evidence type="ECO:0000256" key="5">
    <source>
        <dbReference type="ARBA" id="ARBA00023204"/>
    </source>
</evidence>
<dbReference type="SUPFAM" id="SSF46929">
    <property type="entry name" value="DNA helicase RuvA subunit, C-terminal domain"/>
    <property type="match status" value="1"/>
</dbReference>
<dbReference type="Proteomes" id="UP000243524">
    <property type="component" value="Unassembled WGS sequence"/>
</dbReference>
<comment type="subunit">
    <text evidence="6">Homotetramer. Forms an RuvA(8)-RuvB(12)-Holliday junction (HJ) complex. HJ DNA is sandwiched between 2 RuvA tetramers; dsDNA enters through RuvA and exits via RuvB. An RuvB hexamer assembles on each DNA strand where it exits the tetramer. Each RuvB hexamer is contacted by two RuvA subunits (via domain III) on 2 adjacent RuvB subunits; this complex drives branch migration. In the full resolvosome a probable DNA-RuvA(4)-RuvB(12)-RuvC(2) complex forms which resolves the HJ.</text>
</comment>
<evidence type="ECO:0000259" key="7">
    <source>
        <dbReference type="SMART" id="SM00278"/>
    </source>
</evidence>
<proteinExistence type="inferred from homology"/>
<keyword evidence="9" id="KW-1185">Reference proteome</keyword>
<comment type="caution">
    <text evidence="8">The sequence shown here is derived from an EMBL/GenBank/DDBJ whole genome shotgun (WGS) entry which is preliminary data.</text>
</comment>
<dbReference type="GO" id="GO:0006310">
    <property type="term" value="P:DNA recombination"/>
    <property type="evidence" value="ECO:0007669"/>
    <property type="project" value="UniProtKB-UniRule"/>
</dbReference>
<comment type="subcellular location">
    <subcellularLocation>
        <location evidence="6">Cytoplasm</location>
    </subcellularLocation>
</comment>
<dbReference type="GO" id="GO:0000400">
    <property type="term" value="F:four-way junction DNA binding"/>
    <property type="evidence" value="ECO:0007669"/>
    <property type="project" value="UniProtKB-UniRule"/>
</dbReference>
<dbReference type="GO" id="GO:0006281">
    <property type="term" value="P:DNA repair"/>
    <property type="evidence" value="ECO:0007669"/>
    <property type="project" value="UniProtKB-UniRule"/>
</dbReference>
<dbReference type="NCBIfam" id="TIGR00084">
    <property type="entry name" value="ruvA"/>
    <property type="match status" value="1"/>
</dbReference>
<comment type="domain">
    <text evidence="6">Has three domains with a flexible linker between the domains II and III and assumes an 'L' shape. Domain III is highly mobile and contacts RuvB.</text>
</comment>
<dbReference type="Pfam" id="PF01330">
    <property type="entry name" value="RuvA_N"/>
    <property type="match status" value="1"/>
</dbReference>
<dbReference type="CDD" id="cd14332">
    <property type="entry name" value="UBA_RuvA_C"/>
    <property type="match status" value="1"/>
</dbReference>
<feature type="domain" description="Helix-hairpin-helix DNA-binding motif class 1" evidence="7">
    <location>
        <begin position="72"/>
        <end position="91"/>
    </location>
</feature>
<dbReference type="EMBL" id="PJNH01000001">
    <property type="protein sequence ID" value="PKR79105.1"/>
    <property type="molecule type" value="Genomic_DNA"/>
</dbReference>
<dbReference type="OrthoDB" id="5293449at2"/>
<sequence>MYAYIKGKLEDVFEDHLVIDVSGIGYEIYSPNPYNFQRQIEQEVKIYTYFHVREDAQILYGFKEQEEKSLFKKLLNVSGIGPKNALSIVGQTSAHDFALAIEHEDDGFLTNFPGVGKKTARQMILDLKGKVDEWMHSGGATMTEPDAGSVNITTMSTEGADEALEALKALGYSSREINRISGKLKAYDGHSTDDFVKKGLQLLTSKR</sequence>
<dbReference type="GO" id="GO:0005524">
    <property type="term" value="F:ATP binding"/>
    <property type="evidence" value="ECO:0007669"/>
    <property type="project" value="InterPro"/>
</dbReference>
<evidence type="ECO:0000256" key="4">
    <source>
        <dbReference type="ARBA" id="ARBA00023172"/>
    </source>
</evidence>
<dbReference type="AlphaFoldDB" id="A0A2I0QXQ5"/>
<reference evidence="8 9" key="1">
    <citation type="submission" date="2017-06" db="EMBL/GenBank/DDBJ databases">
        <title>the draft geome sequence of Illustriluteabacillus marina B3227.</title>
        <authorList>
            <person name="He R.-H."/>
            <person name="Du Z.-J."/>
        </authorList>
    </citation>
    <scope>NUCLEOTIDE SEQUENCE [LARGE SCALE GENOMIC DNA]</scope>
    <source>
        <strain evidence="8 9">B3227</strain>
    </source>
</reference>
<dbReference type="Gene3D" id="1.10.150.20">
    <property type="entry name" value="5' to 3' exonuclease, C-terminal subdomain"/>
    <property type="match status" value="1"/>
</dbReference>
<evidence type="ECO:0000313" key="8">
    <source>
        <dbReference type="EMBL" id="PKR79105.1"/>
    </source>
</evidence>
<protein>
    <recommendedName>
        <fullName evidence="6">Holliday junction branch migration complex subunit RuvA</fullName>
    </recommendedName>
</protein>
<feature type="region of interest" description="Domain III" evidence="6">
    <location>
        <begin position="150"/>
        <end position="207"/>
    </location>
</feature>
<organism evidence="8 9">
    <name type="scientific">Halalkalibacillus sediminis</name>
    <dbReference type="NCBI Taxonomy" id="2018042"/>
    <lineage>
        <taxon>Bacteria</taxon>
        <taxon>Bacillati</taxon>
        <taxon>Bacillota</taxon>
        <taxon>Bacilli</taxon>
        <taxon>Bacillales</taxon>
        <taxon>Bacillaceae</taxon>
        <taxon>Halalkalibacillus</taxon>
    </lineage>
</organism>
<gene>
    <name evidence="6" type="primary">ruvA</name>
    <name evidence="8" type="ORF">CEY16_04965</name>
</gene>
<evidence type="ECO:0000313" key="9">
    <source>
        <dbReference type="Proteomes" id="UP000243524"/>
    </source>
</evidence>
<evidence type="ECO:0000256" key="2">
    <source>
        <dbReference type="ARBA" id="ARBA00022763"/>
    </source>
</evidence>
<dbReference type="InterPro" id="IPR011114">
    <property type="entry name" value="RuvA_C"/>
</dbReference>
<keyword evidence="4 6" id="KW-0233">DNA recombination</keyword>
<dbReference type="GO" id="GO:0048476">
    <property type="term" value="C:Holliday junction resolvase complex"/>
    <property type="evidence" value="ECO:0007669"/>
    <property type="project" value="UniProtKB-UniRule"/>
</dbReference>
<dbReference type="InterPro" id="IPR000085">
    <property type="entry name" value="RuvA"/>
</dbReference>
<dbReference type="Pfam" id="PF07499">
    <property type="entry name" value="RuvA_C"/>
    <property type="match status" value="1"/>
</dbReference>
<dbReference type="RefSeq" id="WP_101330849.1">
    <property type="nucleotide sequence ID" value="NZ_PJNH01000001.1"/>
</dbReference>
<comment type="caution">
    <text evidence="6">Lacks conserved residue(s) required for the propagation of feature annotation.</text>
</comment>
<dbReference type="GO" id="GO:0009378">
    <property type="term" value="F:four-way junction helicase activity"/>
    <property type="evidence" value="ECO:0007669"/>
    <property type="project" value="InterPro"/>
</dbReference>
<name>A0A2I0QXQ5_9BACI</name>
<dbReference type="HAMAP" id="MF_00031">
    <property type="entry name" value="DNA_HJ_migration_RuvA"/>
    <property type="match status" value="1"/>
</dbReference>
<dbReference type="GO" id="GO:0005737">
    <property type="term" value="C:cytoplasm"/>
    <property type="evidence" value="ECO:0007669"/>
    <property type="project" value="UniProtKB-SubCell"/>
</dbReference>
<dbReference type="SMART" id="SM00278">
    <property type="entry name" value="HhH1"/>
    <property type="match status" value="2"/>
</dbReference>
<dbReference type="Gene3D" id="2.40.50.140">
    <property type="entry name" value="Nucleic acid-binding proteins"/>
    <property type="match status" value="1"/>
</dbReference>
<accession>A0A2I0QXQ5</accession>
<feature type="domain" description="Helix-hairpin-helix DNA-binding motif class 1" evidence="7">
    <location>
        <begin position="107"/>
        <end position="126"/>
    </location>
</feature>
<dbReference type="InterPro" id="IPR010994">
    <property type="entry name" value="RuvA_2-like"/>
</dbReference>
<dbReference type="Pfam" id="PF14520">
    <property type="entry name" value="HHH_5"/>
    <property type="match status" value="1"/>
</dbReference>
<dbReference type="InterPro" id="IPR003583">
    <property type="entry name" value="Hlx-hairpin-Hlx_DNA-bd_motif"/>
</dbReference>
<feature type="region of interest" description="Domain II" evidence="6">
    <location>
        <begin position="64"/>
        <end position="141"/>
    </location>
</feature>
<dbReference type="InterPro" id="IPR013849">
    <property type="entry name" value="DNA_helicase_Holl-junc_RuvA_I"/>
</dbReference>
<dbReference type="SUPFAM" id="SSF47781">
    <property type="entry name" value="RuvA domain 2-like"/>
    <property type="match status" value="1"/>
</dbReference>
<keyword evidence="3 6" id="KW-0238">DNA-binding</keyword>
<comment type="similarity">
    <text evidence="6">Belongs to the RuvA family.</text>
</comment>
<keyword evidence="2 6" id="KW-0227">DNA damage</keyword>
<dbReference type="InterPro" id="IPR036267">
    <property type="entry name" value="RuvA_C_sf"/>
</dbReference>
<evidence type="ECO:0000256" key="3">
    <source>
        <dbReference type="ARBA" id="ARBA00023125"/>
    </source>
</evidence>
<keyword evidence="1 6" id="KW-0963">Cytoplasm</keyword>
<evidence type="ECO:0000256" key="6">
    <source>
        <dbReference type="HAMAP-Rule" id="MF_00031"/>
    </source>
</evidence>